<keyword evidence="1" id="KW-0732">Signal</keyword>
<dbReference type="Pfam" id="PF00652">
    <property type="entry name" value="Ricin_B_lectin"/>
    <property type="match status" value="1"/>
</dbReference>
<protein>
    <submittedName>
        <fullName evidence="4">RICIN domain-containing protein</fullName>
    </submittedName>
</protein>
<dbReference type="PROSITE" id="PS50231">
    <property type="entry name" value="RICIN_B_LECTIN"/>
    <property type="match status" value="2"/>
</dbReference>
<dbReference type="Gene3D" id="2.80.10.50">
    <property type="match status" value="2"/>
</dbReference>
<gene>
    <name evidence="4" type="ORF">ACFOYY_21230</name>
</gene>
<dbReference type="InterPro" id="IPR035992">
    <property type="entry name" value="Ricin_B-like_lectins"/>
</dbReference>
<dbReference type="Pfam" id="PF14200">
    <property type="entry name" value="RicinB_lectin_2"/>
    <property type="match status" value="1"/>
</dbReference>
<evidence type="ECO:0000259" key="2">
    <source>
        <dbReference type="Pfam" id="PF00652"/>
    </source>
</evidence>
<feature type="chain" id="PRO_5045455993" evidence="1">
    <location>
        <begin position="34"/>
        <end position="538"/>
    </location>
</feature>
<feature type="signal peptide" evidence="1">
    <location>
        <begin position="1"/>
        <end position="33"/>
    </location>
</feature>
<feature type="domain" description="Ricin B lectin" evidence="3">
    <location>
        <begin position="250"/>
        <end position="317"/>
    </location>
</feature>
<dbReference type="RefSeq" id="WP_386191123.1">
    <property type="nucleotide sequence ID" value="NZ_JBHSBC010000021.1"/>
</dbReference>
<proteinExistence type="predicted"/>
<comment type="caution">
    <text evidence="4">The sequence shown here is derived from an EMBL/GenBank/DDBJ whole genome shotgun (WGS) entry which is preliminary data.</text>
</comment>
<evidence type="ECO:0000256" key="1">
    <source>
        <dbReference type="SAM" id="SignalP"/>
    </source>
</evidence>
<dbReference type="CDD" id="cd00161">
    <property type="entry name" value="beta-trefoil_Ricin-like"/>
    <property type="match status" value="2"/>
</dbReference>
<feature type="domain" description="Ricin B lectin" evidence="2">
    <location>
        <begin position="358"/>
        <end position="469"/>
    </location>
</feature>
<name>A0ABV8F1Y6_9ACTN</name>
<accession>A0ABV8F1Y6</accession>
<evidence type="ECO:0000313" key="5">
    <source>
        <dbReference type="Proteomes" id="UP001595698"/>
    </source>
</evidence>
<dbReference type="InterPro" id="IPR000772">
    <property type="entry name" value="Ricin_B_lectin"/>
</dbReference>
<dbReference type="SUPFAM" id="SSF50370">
    <property type="entry name" value="Ricin B-like lectins"/>
    <property type="match status" value="2"/>
</dbReference>
<evidence type="ECO:0000313" key="4">
    <source>
        <dbReference type="EMBL" id="MFC3982679.1"/>
    </source>
</evidence>
<evidence type="ECO:0000259" key="3">
    <source>
        <dbReference type="Pfam" id="PF14200"/>
    </source>
</evidence>
<sequence length="538" mass="58545">MHVLPRLRAGAVMLAAATAVFGTMVISPSPAAAARSPEQIARDCLNVTYRQAGDLVYEVPECRLTYKSSQQVLGEAEIPDAIGDSNKPRPVARSCGAAGGSVGVAGMKSSSTSFSFGLDIGGKKKFGDWEASVGPKLGWSWSWSTSDTYTNTANVPGWGVAWITVRRPLIKAVVDIAADYDDGNGMQYGKNLTVYVPDKSRSYDWALNSRPMSDWEISKYCGSGGGGDNGYTESTSFESSYGDFRLWLPSQYRLFNAHSGKCMVVKDDSRTAGARIVQRDCPTGTSSALRWTRVKQADGSFLQKNDASGKCADVTGDEMADWLSLDQQNCTPSAPQQNWAVMRVTVKIPPHYDAQPAFYLYNRKSGKCMALDHNNLLSNDAPLQQYDCGSLPKPKPTGAYDLWSVNTTAYKNVLSGKCLDRGSTISGGGMVVQRSCNGKSSQKWTAAPRNGGWFNIKNANGYCLTAPYNNGTPPGENTQLMWWGCETRWDSANQYWSVNPMPGGRYTFSNQWTKLCLAPHSSDVTKDGGRVALRRCVS</sequence>
<reference evidence="5" key="1">
    <citation type="journal article" date="2019" name="Int. J. Syst. Evol. Microbiol.">
        <title>The Global Catalogue of Microorganisms (GCM) 10K type strain sequencing project: providing services to taxonomists for standard genome sequencing and annotation.</title>
        <authorList>
            <consortium name="The Broad Institute Genomics Platform"/>
            <consortium name="The Broad Institute Genome Sequencing Center for Infectious Disease"/>
            <person name="Wu L."/>
            <person name="Ma J."/>
        </authorList>
    </citation>
    <scope>NUCLEOTIDE SEQUENCE [LARGE SCALE GENOMIC DNA]</scope>
    <source>
        <strain evidence="5">TBRC 7912</strain>
    </source>
</reference>
<dbReference type="EMBL" id="JBHSBC010000021">
    <property type="protein sequence ID" value="MFC3982679.1"/>
    <property type="molecule type" value="Genomic_DNA"/>
</dbReference>
<dbReference type="Proteomes" id="UP001595698">
    <property type="component" value="Unassembled WGS sequence"/>
</dbReference>
<keyword evidence="5" id="KW-1185">Reference proteome</keyword>
<organism evidence="4 5">
    <name type="scientific">Streptosporangium jomthongense</name>
    <dbReference type="NCBI Taxonomy" id="1193683"/>
    <lineage>
        <taxon>Bacteria</taxon>
        <taxon>Bacillati</taxon>
        <taxon>Actinomycetota</taxon>
        <taxon>Actinomycetes</taxon>
        <taxon>Streptosporangiales</taxon>
        <taxon>Streptosporangiaceae</taxon>
        <taxon>Streptosporangium</taxon>
    </lineage>
</organism>